<evidence type="ECO:0000313" key="2">
    <source>
        <dbReference type="EMBL" id="TDP64204.1"/>
    </source>
</evidence>
<comment type="caution">
    <text evidence="2">The sequence shown here is derived from an EMBL/GenBank/DDBJ whole genome shotgun (WGS) entry which is preliminary data.</text>
</comment>
<name>A0A4V3CT95_9BURK</name>
<dbReference type="InterPro" id="IPR032710">
    <property type="entry name" value="NTF2-like_dom_sf"/>
</dbReference>
<dbReference type="Gene3D" id="3.10.450.50">
    <property type="match status" value="1"/>
</dbReference>
<dbReference type="Pfam" id="PF12680">
    <property type="entry name" value="SnoaL_2"/>
    <property type="match status" value="1"/>
</dbReference>
<dbReference type="SUPFAM" id="SSF54427">
    <property type="entry name" value="NTF2-like"/>
    <property type="match status" value="1"/>
</dbReference>
<dbReference type="RefSeq" id="WP_133702028.1">
    <property type="nucleotide sequence ID" value="NZ_SNXS01000004.1"/>
</dbReference>
<dbReference type="OrthoDB" id="117872at2"/>
<sequence length="124" mass="14141">MTPANHAIVRRFWSTANAANWDAFAALLSPDLVYEVPQTRERVSGREDFVEFFRTWPGAWWAEVVRAVADAHSAVTVINFVTPTEQMTGITFFELSEGTITRLTEYWPSDYEPPARASPVVQRY</sequence>
<keyword evidence="3" id="KW-1185">Reference proteome</keyword>
<dbReference type="EMBL" id="SNXS01000004">
    <property type="protein sequence ID" value="TDP64204.1"/>
    <property type="molecule type" value="Genomic_DNA"/>
</dbReference>
<protein>
    <submittedName>
        <fullName evidence="2">SnoaL-like protein</fullName>
    </submittedName>
</protein>
<reference evidence="2 3" key="1">
    <citation type="submission" date="2019-03" db="EMBL/GenBank/DDBJ databases">
        <title>Genomic Encyclopedia of Type Strains, Phase IV (KMG-IV): sequencing the most valuable type-strain genomes for metagenomic binning, comparative biology and taxonomic classification.</title>
        <authorList>
            <person name="Goeker M."/>
        </authorList>
    </citation>
    <scope>NUCLEOTIDE SEQUENCE [LARGE SCALE GENOMIC DNA]</scope>
    <source>
        <strain evidence="2 3">DSM 16998</strain>
    </source>
</reference>
<dbReference type="Proteomes" id="UP000295361">
    <property type="component" value="Unassembled WGS sequence"/>
</dbReference>
<accession>A0A4V3CT95</accession>
<feature type="domain" description="SnoaL-like" evidence="1">
    <location>
        <begin position="9"/>
        <end position="102"/>
    </location>
</feature>
<dbReference type="InParanoid" id="A0A4V3CT95"/>
<evidence type="ECO:0000313" key="3">
    <source>
        <dbReference type="Proteomes" id="UP000295361"/>
    </source>
</evidence>
<gene>
    <name evidence="2" type="ORF">DES47_104493</name>
</gene>
<dbReference type="InterPro" id="IPR037401">
    <property type="entry name" value="SnoaL-like"/>
</dbReference>
<dbReference type="AlphaFoldDB" id="A0A4V3CT95"/>
<organism evidence="2 3">
    <name type="scientific">Roseateles toxinivorans</name>
    <dbReference type="NCBI Taxonomy" id="270368"/>
    <lineage>
        <taxon>Bacteria</taxon>
        <taxon>Pseudomonadati</taxon>
        <taxon>Pseudomonadota</taxon>
        <taxon>Betaproteobacteria</taxon>
        <taxon>Burkholderiales</taxon>
        <taxon>Sphaerotilaceae</taxon>
        <taxon>Roseateles</taxon>
    </lineage>
</organism>
<evidence type="ECO:0000259" key="1">
    <source>
        <dbReference type="Pfam" id="PF12680"/>
    </source>
</evidence>
<proteinExistence type="predicted"/>